<accession>A0A0G4GJ70</accession>
<keyword evidence="2" id="KW-0732">Signal</keyword>
<dbReference type="EMBL" id="CDMZ01001263">
    <property type="protein sequence ID" value="CEM29866.1"/>
    <property type="molecule type" value="Genomic_DNA"/>
</dbReference>
<evidence type="ECO:0000256" key="2">
    <source>
        <dbReference type="SAM" id="SignalP"/>
    </source>
</evidence>
<feature type="signal peptide" evidence="2">
    <location>
        <begin position="1"/>
        <end position="19"/>
    </location>
</feature>
<organism evidence="3">
    <name type="scientific">Chromera velia CCMP2878</name>
    <dbReference type="NCBI Taxonomy" id="1169474"/>
    <lineage>
        <taxon>Eukaryota</taxon>
        <taxon>Sar</taxon>
        <taxon>Alveolata</taxon>
        <taxon>Colpodellida</taxon>
        <taxon>Chromeraceae</taxon>
        <taxon>Chromera</taxon>
    </lineage>
</organism>
<proteinExistence type="predicted"/>
<feature type="compositionally biased region" description="Acidic residues" evidence="1">
    <location>
        <begin position="152"/>
        <end position="164"/>
    </location>
</feature>
<name>A0A0G4GJ70_9ALVE</name>
<protein>
    <submittedName>
        <fullName evidence="3">Uncharacterized protein</fullName>
    </submittedName>
</protein>
<evidence type="ECO:0000256" key="1">
    <source>
        <dbReference type="SAM" id="MobiDB-lite"/>
    </source>
</evidence>
<sequence>MYINLFFLLFFSPLRGTLGFLWDLGRGGGISSGAEEEDAFSDVDVEEVQDADDVWAVSAASSLLPQAPTGSQIQNSQLEMHTKQEGGEEKEATEGNEERLGSWRTCREGKEDGAMPPSPVASAVSGIWIGREEDTLHVQEVEKEGDSVQIALEDEKEKEDEEEALREGLEELKER</sequence>
<dbReference type="VEuPathDB" id="CryptoDB:Cvel_22119"/>
<feature type="compositionally biased region" description="Basic and acidic residues" evidence="1">
    <location>
        <begin position="165"/>
        <end position="175"/>
    </location>
</feature>
<feature type="compositionally biased region" description="Polar residues" evidence="1">
    <location>
        <begin position="68"/>
        <end position="79"/>
    </location>
</feature>
<feature type="compositionally biased region" description="Basic and acidic residues" evidence="1">
    <location>
        <begin position="80"/>
        <end position="113"/>
    </location>
</feature>
<feature type="chain" id="PRO_5005190085" evidence="2">
    <location>
        <begin position="20"/>
        <end position="175"/>
    </location>
</feature>
<feature type="compositionally biased region" description="Basic and acidic residues" evidence="1">
    <location>
        <begin position="130"/>
        <end position="146"/>
    </location>
</feature>
<feature type="region of interest" description="Disordered" evidence="1">
    <location>
        <begin position="66"/>
        <end position="175"/>
    </location>
</feature>
<reference evidence="3" key="1">
    <citation type="submission" date="2014-11" db="EMBL/GenBank/DDBJ databases">
        <authorList>
            <person name="Otto D Thomas"/>
            <person name="Naeem Raeece"/>
        </authorList>
    </citation>
    <scope>NUCLEOTIDE SEQUENCE</scope>
</reference>
<evidence type="ECO:0000313" key="3">
    <source>
        <dbReference type="EMBL" id="CEM29866.1"/>
    </source>
</evidence>
<dbReference type="AlphaFoldDB" id="A0A0G4GJ70"/>
<gene>
    <name evidence="3" type="ORF">Cvel_22119</name>
</gene>